<evidence type="ECO:0000313" key="2">
    <source>
        <dbReference type="EMBL" id="RWR31002.1"/>
    </source>
</evidence>
<dbReference type="EMBL" id="SAUY01000013">
    <property type="protein sequence ID" value="RWR31002.1"/>
    <property type="molecule type" value="Genomic_DNA"/>
</dbReference>
<protein>
    <submittedName>
        <fullName evidence="2">Uncharacterized protein</fullName>
    </submittedName>
</protein>
<proteinExistence type="predicted"/>
<dbReference type="AlphaFoldDB" id="A0A443KEG4"/>
<evidence type="ECO:0000256" key="1">
    <source>
        <dbReference type="SAM" id="MobiDB-lite"/>
    </source>
</evidence>
<evidence type="ECO:0000313" key="3">
    <source>
        <dbReference type="Proteomes" id="UP000284451"/>
    </source>
</evidence>
<name>A0A443KEG4_9RHOB</name>
<sequence length="68" mass="7921">MPSGREFCGTERHPYELSLDLSVIDRRRTKVKRRRASHSAQTRSAGHQWSTTDRHHGLPLRWLAACRP</sequence>
<reference evidence="2 3" key="1">
    <citation type="submission" date="2019-01" db="EMBL/GenBank/DDBJ databases">
        <title>Sinorhodobacter populi sp. nov. isolated from the symptomatic bark tissue of Populus euramericana canker.</title>
        <authorList>
            <person name="Xu G."/>
        </authorList>
    </citation>
    <scope>NUCLEOTIDE SEQUENCE [LARGE SCALE GENOMIC DNA]</scope>
    <source>
        <strain evidence="2 3">07D10-4-3</strain>
    </source>
</reference>
<accession>A0A443KEG4</accession>
<comment type="caution">
    <text evidence="2">The sequence shown here is derived from an EMBL/GenBank/DDBJ whole genome shotgun (WGS) entry which is preliminary data.</text>
</comment>
<feature type="region of interest" description="Disordered" evidence="1">
    <location>
        <begin position="30"/>
        <end position="53"/>
    </location>
</feature>
<organism evidence="2 3">
    <name type="scientific">Paenirhodobacter populi</name>
    <dbReference type="NCBI Taxonomy" id="2306993"/>
    <lineage>
        <taxon>Bacteria</taxon>
        <taxon>Pseudomonadati</taxon>
        <taxon>Pseudomonadota</taxon>
        <taxon>Alphaproteobacteria</taxon>
        <taxon>Rhodobacterales</taxon>
        <taxon>Rhodobacter group</taxon>
        <taxon>Paenirhodobacter</taxon>
    </lineage>
</organism>
<feature type="compositionally biased region" description="Polar residues" evidence="1">
    <location>
        <begin position="38"/>
        <end position="51"/>
    </location>
</feature>
<reference evidence="2 3" key="2">
    <citation type="submission" date="2019-01" db="EMBL/GenBank/DDBJ databases">
        <authorList>
            <person name="Li Y."/>
        </authorList>
    </citation>
    <scope>NUCLEOTIDE SEQUENCE [LARGE SCALE GENOMIC DNA]</scope>
    <source>
        <strain evidence="2 3">07D10-4-3</strain>
    </source>
</reference>
<dbReference type="Proteomes" id="UP000284451">
    <property type="component" value="Unassembled WGS sequence"/>
</dbReference>
<gene>
    <name evidence="2" type="ORF">D2T29_11275</name>
</gene>